<reference evidence="2" key="1">
    <citation type="submission" date="2023-08" db="EMBL/GenBank/DDBJ databases">
        <title>Black Yeasts Isolated from many extreme environments.</title>
        <authorList>
            <person name="Coleine C."/>
            <person name="Stajich J.E."/>
            <person name="Selbmann L."/>
        </authorList>
    </citation>
    <scope>NUCLEOTIDE SEQUENCE</scope>
    <source>
        <strain evidence="2">CCFEE 5401</strain>
    </source>
</reference>
<organism evidence="2 3">
    <name type="scientific">Meristemomyces frigidus</name>
    <dbReference type="NCBI Taxonomy" id="1508187"/>
    <lineage>
        <taxon>Eukaryota</taxon>
        <taxon>Fungi</taxon>
        <taxon>Dikarya</taxon>
        <taxon>Ascomycota</taxon>
        <taxon>Pezizomycotina</taxon>
        <taxon>Dothideomycetes</taxon>
        <taxon>Dothideomycetidae</taxon>
        <taxon>Mycosphaerellales</taxon>
        <taxon>Teratosphaeriaceae</taxon>
        <taxon>Meristemomyces</taxon>
    </lineage>
</organism>
<dbReference type="Pfam" id="PF00724">
    <property type="entry name" value="Oxidored_FMN"/>
    <property type="match status" value="1"/>
</dbReference>
<gene>
    <name evidence="2" type="ORF">LTR62_005778</name>
</gene>
<dbReference type="GO" id="GO:0010181">
    <property type="term" value="F:FMN binding"/>
    <property type="evidence" value="ECO:0007669"/>
    <property type="project" value="InterPro"/>
</dbReference>
<dbReference type="Gene3D" id="3.20.20.70">
    <property type="entry name" value="Aldolase class I"/>
    <property type="match status" value="1"/>
</dbReference>
<dbReference type="InterPro" id="IPR013785">
    <property type="entry name" value="Aldolase_TIM"/>
</dbReference>
<comment type="caution">
    <text evidence="2">The sequence shown here is derived from an EMBL/GenBank/DDBJ whole genome shotgun (WGS) entry which is preliminary data.</text>
</comment>
<dbReference type="Proteomes" id="UP001310890">
    <property type="component" value="Unassembled WGS sequence"/>
</dbReference>
<evidence type="ECO:0000313" key="2">
    <source>
        <dbReference type="EMBL" id="KAK5110427.1"/>
    </source>
</evidence>
<dbReference type="SUPFAM" id="SSF51395">
    <property type="entry name" value="FMN-linked oxidoreductases"/>
    <property type="match status" value="1"/>
</dbReference>
<dbReference type="PANTHER" id="PTHR22893">
    <property type="entry name" value="NADH OXIDOREDUCTASE-RELATED"/>
    <property type="match status" value="1"/>
</dbReference>
<dbReference type="EMBL" id="JAVRRL010000049">
    <property type="protein sequence ID" value="KAK5110427.1"/>
    <property type="molecule type" value="Genomic_DNA"/>
</dbReference>
<proteinExistence type="predicted"/>
<evidence type="ECO:0000313" key="3">
    <source>
        <dbReference type="Proteomes" id="UP001310890"/>
    </source>
</evidence>
<dbReference type="PANTHER" id="PTHR22893:SF91">
    <property type="entry name" value="NADPH DEHYDROGENASE 2-RELATED"/>
    <property type="match status" value="1"/>
</dbReference>
<dbReference type="InterPro" id="IPR045247">
    <property type="entry name" value="Oye-like"/>
</dbReference>
<name>A0AAN7YN71_9PEZI</name>
<dbReference type="CDD" id="cd02933">
    <property type="entry name" value="OYE_like_FMN"/>
    <property type="match status" value="1"/>
</dbReference>
<sequence length="395" mass="43427">MDNTRLFTPMRLGTATLKHRTVMAPLTRYRCDDNWIPLSMVKEYYLQRACVPGTLLITEATIVSPSHAGRLNVPGIWSAAQIAAWKEITDAVHAKGCQIWCQLWAQGRAGLVHALEVAKEKAGGKGRLMSSSAVPLTAEGSPMPTTMALGEIEETIEDYASAARNAIEAGFDGCEIHGGNGYLPDQFLQTTCNKRLDRWGGSIENRSRFHLAVANAIVSAIGAERTAIRLSPWSDYLDMLMPVPETIATFTHVVAELAKLKLAYLSLIEARITGNDDTSVSAGQDVSGFVKTWASVCPSSPVLISGGFSPKTAREAVDVTYKDYDVGIVFGRHFVSNPDLVYRVQHGIPLERYDRGVFYTPGLKEGYINYAFSKQYLEEAERQQWLEDVRATCTA</sequence>
<dbReference type="GO" id="GO:0003959">
    <property type="term" value="F:NADPH dehydrogenase activity"/>
    <property type="evidence" value="ECO:0007669"/>
    <property type="project" value="TreeGrafter"/>
</dbReference>
<protein>
    <recommendedName>
        <fullName evidence="1">NADH:flavin oxidoreductase/NADH oxidase N-terminal domain-containing protein</fullName>
    </recommendedName>
</protein>
<dbReference type="AlphaFoldDB" id="A0AAN7YN71"/>
<evidence type="ECO:0000259" key="1">
    <source>
        <dbReference type="Pfam" id="PF00724"/>
    </source>
</evidence>
<accession>A0AAN7YN71</accession>
<dbReference type="FunFam" id="3.20.20.70:FF:000138">
    <property type="entry name" value="NADPH dehydrogenase 1"/>
    <property type="match status" value="1"/>
</dbReference>
<dbReference type="InterPro" id="IPR001155">
    <property type="entry name" value="OxRdtase_FMN_N"/>
</dbReference>
<feature type="domain" description="NADH:flavin oxidoreductase/NADH oxidase N-terminal" evidence="1">
    <location>
        <begin position="6"/>
        <end position="351"/>
    </location>
</feature>